<dbReference type="Pfam" id="PF00439">
    <property type="entry name" value="Bromodomain"/>
    <property type="match status" value="1"/>
</dbReference>
<gene>
    <name evidence="5" type="ORF">PXEA_LOCUS2293</name>
</gene>
<feature type="compositionally biased region" description="Low complexity" evidence="3">
    <location>
        <begin position="329"/>
        <end position="340"/>
    </location>
</feature>
<dbReference type="OrthoDB" id="20839at2759"/>
<evidence type="ECO:0000313" key="5">
    <source>
        <dbReference type="EMBL" id="VEL08853.1"/>
    </source>
</evidence>
<dbReference type="InterPro" id="IPR051831">
    <property type="entry name" value="Bromodomain_contain_prot"/>
</dbReference>
<feature type="region of interest" description="Disordered" evidence="3">
    <location>
        <begin position="274"/>
        <end position="299"/>
    </location>
</feature>
<dbReference type="InterPro" id="IPR036427">
    <property type="entry name" value="Bromodomain-like_sf"/>
</dbReference>
<dbReference type="Gene3D" id="1.20.920.10">
    <property type="entry name" value="Bromodomain-like"/>
    <property type="match status" value="1"/>
</dbReference>
<dbReference type="SMART" id="SM00297">
    <property type="entry name" value="BROMO"/>
    <property type="match status" value="1"/>
</dbReference>
<proteinExistence type="predicted"/>
<feature type="compositionally biased region" description="Polar residues" evidence="3">
    <location>
        <begin position="373"/>
        <end position="402"/>
    </location>
</feature>
<feature type="domain" description="Bromo" evidence="4">
    <location>
        <begin position="141"/>
        <end position="211"/>
    </location>
</feature>
<dbReference type="SUPFAM" id="SSF47370">
    <property type="entry name" value="Bromodomain"/>
    <property type="match status" value="1"/>
</dbReference>
<feature type="compositionally biased region" description="Low complexity" evidence="3">
    <location>
        <begin position="458"/>
        <end position="488"/>
    </location>
</feature>
<reference evidence="5" key="1">
    <citation type="submission" date="2018-11" db="EMBL/GenBank/DDBJ databases">
        <authorList>
            <consortium name="Pathogen Informatics"/>
        </authorList>
    </citation>
    <scope>NUCLEOTIDE SEQUENCE</scope>
</reference>
<evidence type="ECO:0000256" key="1">
    <source>
        <dbReference type="ARBA" id="ARBA00023117"/>
    </source>
</evidence>
<sequence>MAVRGLCKKAPRVTNALGLEPNKISQSEREKTDLPVHEADPGRRLESDEPLEREGKKANSWCDDASAAAAAAGDEEAQRMRAQLKFWQQLRQDLEKARLLSELTRKRERVKRDLFRIFAAETELRTQPLTVLLRRLLEAIQEKDRQGFFLHPVGENIAPDYQSIVKQPMNFSLMQEKVDSMAYSSVSELVVDFDLTLSNCFLYNQKSSVYCKAAIKLREEVAPIIKEFLEMEAYLGFCPKTGLFLEDIAAANDSSPAQTMNVAVTSADHSNTVSNATVMEPIESKKTAPFSPGSKQDSLQICRTTASTTNSLKALDSTAGEIATPVETNSNSLFHSSNSKSEPETPSPTRRSRRPTRASQLLMVSGANETEESANTSSKVAKNVSCNGTRNTVRLSNSPTTGATVGRVRRSAAAASCAVDALPSVSISSKLSSKPRSRRRQTNKLALSSRPGTKRRPSSGLPSSPSTGNSSSDSSSSHSSSQSSYNDSRPLAALRSKLVASAKLNQQRKLSSRRQSNDRLRRSRPAKQIRMSPESVPVSSEPSFPLDRQLGGLQSFTTVGGSSSSIQTGKAAYLQYAHLQPLLTSPEAPVATMPSNITGTSPNNGICSGIVTNPAAWCPPARVGVLSASASVCRLALGGSIGESEVPSPGGPAFTQYRSGSASAAFRHSASRPTNN</sequence>
<name>A0A3S5CHJ0_9PLAT</name>
<comment type="caution">
    <text evidence="5">The sequence shown here is derived from an EMBL/GenBank/DDBJ whole genome shotgun (WGS) entry which is preliminary data.</text>
</comment>
<evidence type="ECO:0000259" key="4">
    <source>
        <dbReference type="PROSITE" id="PS50014"/>
    </source>
</evidence>
<feature type="region of interest" description="Disordered" evidence="3">
    <location>
        <begin position="428"/>
        <end position="489"/>
    </location>
</feature>
<dbReference type="Proteomes" id="UP000784294">
    <property type="component" value="Unassembled WGS sequence"/>
</dbReference>
<feature type="compositionally biased region" description="Low complexity" evidence="3">
    <location>
        <begin position="532"/>
        <end position="543"/>
    </location>
</feature>
<evidence type="ECO:0000313" key="6">
    <source>
        <dbReference type="Proteomes" id="UP000784294"/>
    </source>
</evidence>
<dbReference type="PANTHER" id="PTHR22881:SF27">
    <property type="entry name" value="BROMODOMAIN CONTAINING 7_9"/>
    <property type="match status" value="1"/>
</dbReference>
<feature type="compositionally biased region" description="Low complexity" evidence="3">
    <location>
        <begin position="658"/>
        <end position="676"/>
    </location>
</feature>
<feature type="compositionally biased region" description="Basic residues" evidence="3">
    <location>
        <begin position="1"/>
        <end position="11"/>
    </location>
</feature>
<feature type="compositionally biased region" description="Basic residues" evidence="3">
    <location>
        <begin position="433"/>
        <end position="442"/>
    </location>
</feature>
<feature type="compositionally biased region" description="Basic and acidic residues" evidence="3">
    <location>
        <begin position="26"/>
        <end position="57"/>
    </location>
</feature>
<protein>
    <recommendedName>
        <fullName evidence="4">Bromo domain-containing protein</fullName>
    </recommendedName>
</protein>
<evidence type="ECO:0000256" key="3">
    <source>
        <dbReference type="SAM" id="MobiDB-lite"/>
    </source>
</evidence>
<dbReference type="PROSITE" id="PS50014">
    <property type="entry name" value="BROMODOMAIN_2"/>
    <property type="match status" value="1"/>
</dbReference>
<dbReference type="AlphaFoldDB" id="A0A3S5CHJ0"/>
<feature type="region of interest" description="Disordered" evidence="3">
    <location>
        <begin position="644"/>
        <end position="676"/>
    </location>
</feature>
<dbReference type="InterPro" id="IPR001487">
    <property type="entry name" value="Bromodomain"/>
</dbReference>
<dbReference type="PANTHER" id="PTHR22881">
    <property type="entry name" value="BROMODOMAIN CONTAINING PROTEIN"/>
    <property type="match status" value="1"/>
</dbReference>
<feature type="non-terminal residue" evidence="5">
    <location>
        <position position="1"/>
    </location>
</feature>
<feature type="region of interest" description="Disordered" evidence="3">
    <location>
        <begin position="1"/>
        <end position="59"/>
    </location>
</feature>
<keyword evidence="6" id="KW-1185">Reference proteome</keyword>
<evidence type="ECO:0000256" key="2">
    <source>
        <dbReference type="PROSITE-ProRule" id="PRU00035"/>
    </source>
</evidence>
<dbReference type="PRINTS" id="PR00503">
    <property type="entry name" value="BROMODOMAIN"/>
</dbReference>
<feature type="region of interest" description="Disordered" evidence="3">
    <location>
        <begin position="322"/>
        <end position="404"/>
    </location>
</feature>
<feature type="region of interest" description="Disordered" evidence="3">
    <location>
        <begin position="502"/>
        <end position="543"/>
    </location>
</feature>
<accession>A0A3S5CHJ0</accession>
<keyword evidence="1 2" id="KW-0103">Bromodomain</keyword>
<dbReference type="EMBL" id="CAAALY010004890">
    <property type="protein sequence ID" value="VEL08853.1"/>
    <property type="molecule type" value="Genomic_DNA"/>
</dbReference>
<organism evidence="5 6">
    <name type="scientific">Protopolystoma xenopodis</name>
    <dbReference type="NCBI Taxonomy" id="117903"/>
    <lineage>
        <taxon>Eukaryota</taxon>
        <taxon>Metazoa</taxon>
        <taxon>Spiralia</taxon>
        <taxon>Lophotrochozoa</taxon>
        <taxon>Platyhelminthes</taxon>
        <taxon>Monogenea</taxon>
        <taxon>Polyopisthocotylea</taxon>
        <taxon>Polystomatidea</taxon>
        <taxon>Polystomatidae</taxon>
        <taxon>Protopolystoma</taxon>
    </lineage>
</organism>